<name>A0A1F4T6Z3_UNCSA</name>
<dbReference type="Pfam" id="PF01728">
    <property type="entry name" value="FtsJ"/>
    <property type="match status" value="1"/>
</dbReference>
<dbReference type="Proteomes" id="UP000178602">
    <property type="component" value="Unassembled WGS sequence"/>
</dbReference>
<comment type="caution">
    <text evidence="3">The sequence shown here is derived from an EMBL/GenBank/DDBJ whole genome shotgun (WGS) entry which is preliminary data.</text>
</comment>
<dbReference type="NCBIfam" id="TIGR00478">
    <property type="entry name" value="tly"/>
    <property type="match status" value="1"/>
</dbReference>
<dbReference type="AlphaFoldDB" id="A0A1F4T6Z3"/>
<dbReference type="PANTHER" id="PTHR32319">
    <property type="entry name" value="BACTERIAL HEMOLYSIN-LIKE PROTEIN"/>
    <property type="match status" value="1"/>
</dbReference>
<dbReference type="GO" id="GO:0008168">
    <property type="term" value="F:methyltransferase activity"/>
    <property type="evidence" value="ECO:0007669"/>
    <property type="project" value="InterPro"/>
</dbReference>
<gene>
    <name evidence="3" type="ORF">A3K49_06000</name>
</gene>
<evidence type="ECO:0000313" key="4">
    <source>
        <dbReference type="Proteomes" id="UP000178602"/>
    </source>
</evidence>
<sequence length="200" mass="21936">MRPKKKDHPYVGRGGLKLAAALDQFAVSAEGRTALDIGASTGGFTDCLLQRGAARVFAIDVAYGQFAWKLRQDPRVVVVERTNVRYLTREELYQPSRGGLDPATIAVIDVSFISLGKVLPAVYNLLAERAEVIALIKPQFEARREQVGRGGIVRDEAVRREVVDKVKAEAERLGFKVNGVIQSPIEGAEGNVEFLIYLAK</sequence>
<keyword evidence="1" id="KW-0694">RNA-binding</keyword>
<dbReference type="GO" id="GO:0032259">
    <property type="term" value="P:methylation"/>
    <property type="evidence" value="ECO:0007669"/>
    <property type="project" value="InterPro"/>
</dbReference>
<dbReference type="PANTHER" id="PTHR32319:SF0">
    <property type="entry name" value="BACTERIAL HEMOLYSIN-LIKE PROTEIN"/>
    <property type="match status" value="1"/>
</dbReference>
<protein>
    <recommendedName>
        <fullName evidence="2">Ribosomal RNA methyltransferase FtsJ domain-containing protein</fullName>
    </recommendedName>
</protein>
<dbReference type="EMBL" id="MEUG01000001">
    <property type="protein sequence ID" value="OGC28502.1"/>
    <property type="molecule type" value="Genomic_DNA"/>
</dbReference>
<dbReference type="InterPro" id="IPR047048">
    <property type="entry name" value="TlyA"/>
</dbReference>
<organism evidence="3 4">
    <name type="scientific">candidate division WOR-1 bacterium RIFOXYC12_FULL_54_18</name>
    <dbReference type="NCBI Taxonomy" id="1802584"/>
    <lineage>
        <taxon>Bacteria</taxon>
        <taxon>Bacillati</taxon>
        <taxon>Saganbacteria</taxon>
    </lineage>
</organism>
<dbReference type="SUPFAM" id="SSF53335">
    <property type="entry name" value="S-adenosyl-L-methionine-dependent methyltransferases"/>
    <property type="match status" value="1"/>
</dbReference>
<evidence type="ECO:0000256" key="1">
    <source>
        <dbReference type="ARBA" id="ARBA00022884"/>
    </source>
</evidence>
<dbReference type="InterPro" id="IPR029063">
    <property type="entry name" value="SAM-dependent_MTases_sf"/>
</dbReference>
<dbReference type="InterPro" id="IPR004538">
    <property type="entry name" value="Hemolysin_A/TlyA"/>
</dbReference>
<dbReference type="Gene3D" id="3.40.50.150">
    <property type="entry name" value="Vaccinia Virus protein VP39"/>
    <property type="match status" value="1"/>
</dbReference>
<proteinExistence type="predicted"/>
<dbReference type="InterPro" id="IPR002877">
    <property type="entry name" value="RNA_MeTrfase_FtsJ_dom"/>
</dbReference>
<evidence type="ECO:0000259" key="2">
    <source>
        <dbReference type="Pfam" id="PF01728"/>
    </source>
</evidence>
<evidence type="ECO:0000313" key="3">
    <source>
        <dbReference type="EMBL" id="OGC28502.1"/>
    </source>
</evidence>
<accession>A0A1F4T6Z3</accession>
<feature type="domain" description="Ribosomal RNA methyltransferase FtsJ" evidence="2">
    <location>
        <begin position="10"/>
        <end position="199"/>
    </location>
</feature>
<reference evidence="3 4" key="1">
    <citation type="journal article" date="2016" name="Nat. Commun.">
        <title>Thousands of microbial genomes shed light on interconnected biogeochemical processes in an aquifer system.</title>
        <authorList>
            <person name="Anantharaman K."/>
            <person name="Brown C.T."/>
            <person name="Hug L.A."/>
            <person name="Sharon I."/>
            <person name="Castelle C.J."/>
            <person name="Probst A.J."/>
            <person name="Thomas B.C."/>
            <person name="Singh A."/>
            <person name="Wilkins M.J."/>
            <person name="Karaoz U."/>
            <person name="Brodie E.L."/>
            <person name="Williams K.H."/>
            <person name="Hubbard S.S."/>
            <person name="Banfield J.F."/>
        </authorList>
    </citation>
    <scope>NUCLEOTIDE SEQUENCE [LARGE SCALE GENOMIC DNA]</scope>
</reference>
<dbReference type="GO" id="GO:0003723">
    <property type="term" value="F:RNA binding"/>
    <property type="evidence" value="ECO:0007669"/>
    <property type="project" value="UniProtKB-KW"/>
</dbReference>